<dbReference type="InterPro" id="IPR045865">
    <property type="entry name" value="ACT-like_dom_sf"/>
</dbReference>
<evidence type="ECO:0000313" key="1">
    <source>
        <dbReference type="EMBL" id="PAV05710.1"/>
    </source>
</evidence>
<name>A0A2A2H8V4_METBR</name>
<evidence type="ECO:0000313" key="2">
    <source>
        <dbReference type="Proteomes" id="UP000217784"/>
    </source>
</evidence>
<dbReference type="Proteomes" id="UP000217784">
    <property type="component" value="Unassembled WGS sequence"/>
</dbReference>
<dbReference type="SUPFAM" id="SSF55021">
    <property type="entry name" value="ACT-like"/>
    <property type="match status" value="1"/>
</dbReference>
<organism evidence="1 2">
    <name type="scientific">Methanobacterium bryantii</name>
    <dbReference type="NCBI Taxonomy" id="2161"/>
    <lineage>
        <taxon>Archaea</taxon>
        <taxon>Methanobacteriati</taxon>
        <taxon>Methanobacteriota</taxon>
        <taxon>Methanomada group</taxon>
        <taxon>Methanobacteria</taxon>
        <taxon>Methanobacteriales</taxon>
        <taxon>Methanobacteriaceae</taxon>
        <taxon>Methanobacterium</taxon>
    </lineage>
</organism>
<dbReference type="EMBL" id="LMVM01000002">
    <property type="protein sequence ID" value="PAV05710.1"/>
    <property type="molecule type" value="Genomic_DNA"/>
</dbReference>
<dbReference type="AlphaFoldDB" id="A0A2A2H8V4"/>
<gene>
    <name evidence="1" type="ORF">ASJ80_08235</name>
</gene>
<dbReference type="RefSeq" id="WP_069583056.1">
    <property type="nucleotide sequence ID" value="NZ_LMVM01000002.1"/>
</dbReference>
<comment type="caution">
    <text evidence="1">The sequence shown here is derived from an EMBL/GenBank/DDBJ whole genome shotgun (WGS) entry which is preliminary data.</text>
</comment>
<keyword evidence="2" id="KW-1185">Reference proteome</keyword>
<sequence>MWEKIKHKFEKFPARMSVARKIVEHGLRVGENGRIYCGNIEISDVALARAVNVDRRSIKTTVDVILSDEQLAKIFQNITPAGTLVKGVAKELGFGVVEIEAEAQNPGIIARATELISLKGISIRQVHAGDPEIEEYPLLTIITEKPIEGNLINDFLKIEGVKRVSIY</sequence>
<reference evidence="1 2" key="1">
    <citation type="journal article" date="2017" name="BMC Genomics">
        <title>Genomic analysis of methanogenic archaea reveals a shift towards energy conservation.</title>
        <authorList>
            <person name="Gilmore S.P."/>
            <person name="Henske J.K."/>
            <person name="Sexton J.A."/>
            <person name="Solomon K.V."/>
            <person name="Seppala S."/>
            <person name="Yoo J.I."/>
            <person name="Huyett L.M."/>
            <person name="Pressman A."/>
            <person name="Cogan J.Z."/>
            <person name="Kivenson V."/>
            <person name="Peng X."/>
            <person name="Tan Y."/>
            <person name="Valentine D.L."/>
            <person name="O'Malley M.A."/>
        </authorList>
    </citation>
    <scope>NUCLEOTIDE SEQUENCE [LARGE SCALE GENOMIC DNA]</scope>
    <source>
        <strain evidence="1 2">M.o.H.</strain>
    </source>
</reference>
<dbReference type="OrthoDB" id="30884at2157"/>
<proteinExistence type="predicted"/>
<dbReference type="PIRSF" id="PIRSF004897">
    <property type="entry name" value="UCP004897_ACT"/>
    <property type="match status" value="1"/>
</dbReference>
<protein>
    <submittedName>
        <fullName evidence="1">Amino acid-binding protein</fullName>
    </submittedName>
</protein>
<dbReference type="InterPro" id="IPR014424">
    <property type="entry name" value="UCP004897_ACT"/>
</dbReference>
<accession>A0A2A2H8V4</accession>